<proteinExistence type="predicted"/>
<name>A0ABQ8K1M9_9APHY</name>
<accession>A0ABQ8K1M9</accession>
<feature type="non-terminal residue" evidence="2">
    <location>
        <position position="376"/>
    </location>
</feature>
<reference evidence="2 3" key="1">
    <citation type="journal article" date="2021" name="Environ. Microbiol.">
        <title>Gene family expansions and transcriptome signatures uncover fungal adaptations to wood decay.</title>
        <authorList>
            <person name="Hage H."/>
            <person name="Miyauchi S."/>
            <person name="Viragh M."/>
            <person name="Drula E."/>
            <person name="Min B."/>
            <person name="Chaduli D."/>
            <person name="Navarro D."/>
            <person name="Favel A."/>
            <person name="Norest M."/>
            <person name="Lesage-Meessen L."/>
            <person name="Balint B."/>
            <person name="Merenyi Z."/>
            <person name="de Eugenio L."/>
            <person name="Morin E."/>
            <person name="Martinez A.T."/>
            <person name="Baldrian P."/>
            <person name="Stursova M."/>
            <person name="Martinez M.J."/>
            <person name="Novotny C."/>
            <person name="Magnuson J.K."/>
            <person name="Spatafora J.W."/>
            <person name="Maurice S."/>
            <person name="Pangilinan J."/>
            <person name="Andreopoulos W."/>
            <person name="LaButti K."/>
            <person name="Hundley H."/>
            <person name="Na H."/>
            <person name="Kuo A."/>
            <person name="Barry K."/>
            <person name="Lipzen A."/>
            <person name="Henrissat B."/>
            <person name="Riley R."/>
            <person name="Ahrendt S."/>
            <person name="Nagy L.G."/>
            <person name="Grigoriev I.V."/>
            <person name="Martin F."/>
            <person name="Rosso M.N."/>
        </authorList>
    </citation>
    <scope>NUCLEOTIDE SEQUENCE [LARGE SCALE GENOMIC DNA]</scope>
    <source>
        <strain evidence="2 3">CIRM-BRFM 1785</strain>
    </source>
</reference>
<sequence length="376" mass="40782">MGSTAVPVGFLGYCTGCTATASEISDYSTSQPATTVTVGRFFCDGHAGRECTTRDDELCGRASGKGYEASCVAAGRDDAWTTLSRRRLTNGGPTVILSITASGTSCSPVSAAWALSQSKGCLASGRASSGPYVRARRMPTASLGINTPTPVFLSLRHRIVLPPSLRMSPRFLCSNSMRIPPAVTHLASSVRVTIPRNRGPYFARQSLQNNMQIRFRALYMIKALSRRLDSFGAQWTERRHITHIGWTCHIGSHSTNTQTMRWAPLLDGSDERTDFLGDGCTVKEDSKRCGMRQPDSAPFSLTLRGLLQRSTSEKLSEAASVLCQQGSDSDLVGSAPRDSHASHRRTLQRGPRKSGDRPDALLSSDLRKIPYPVPID</sequence>
<dbReference type="RefSeq" id="XP_047773675.1">
    <property type="nucleotide sequence ID" value="XM_047926760.1"/>
</dbReference>
<feature type="region of interest" description="Disordered" evidence="1">
    <location>
        <begin position="327"/>
        <end position="376"/>
    </location>
</feature>
<organism evidence="2 3">
    <name type="scientific">Rhodofomes roseus</name>
    <dbReference type="NCBI Taxonomy" id="34475"/>
    <lineage>
        <taxon>Eukaryota</taxon>
        <taxon>Fungi</taxon>
        <taxon>Dikarya</taxon>
        <taxon>Basidiomycota</taxon>
        <taxon>Agaricomycotina</taxon>
        <taxon>Agaricomycetes</taxon>
        <taxon>Polyporales</taxon>
        <taxon>Rhodofomes</taxon>
    </lineage>
</organism>
<evidence type="ECO:0000313" key="3">
    <source>
        <dbReference type="Proteomes" id="UP000814176"/>
    </source>
</evidence>
<dbReference type="EMBL" id="JADCUA010000032">
    <property type="protein sequence ID" value="KAH9830353.1"/>
    <property type="molecule type" value="Genomic_DNA"/>
</dbReference>
<feature type="compositionally biased region" description="Basic residues" evidence="1">
    <location>
        <begin position="342"/>
        <end position="352"/>
    </location>
</feature>
<dbReference type="Proteomes" id="UP000814176">
    <property type="component" value="Unassembled WGS sequence"/>
</dbReference>
<evidence type="ECO:0000313" key="2">
    <source>
        <dbReference type="EMBL" id="KAH9830353.1"/>
    </source>
</evidence>
<protein>
    <submittedName>
        <fullName evidence="2">Uncharacterized protein</fullName>
    </submittedName>
</protein>
<keyword evidence="3" id="KW-1185">Reference proteome</keyword>
<dbReference type="GeneID" id="72007492"/>
<gene>
    <name evidence="2" type="ORF">C8Q71DRAFT_851343</name>
</gene>
<evidence type="ECO:0000256" key="1">
    <source>
        <dbReference type="SAM" id="MobiDB-lite"/>
    </source>
</evidence>
<comment type="caution">
    <text evidence="2">The sequence shown here is derived from an EMBL/GenBank/DDBJ whole genome shotgun (WGS) entry which is preliminary data.</text>
</comment>